<evidence type="ECO:0000256" key="2">
    <source>
        <dbReference type="ARBA" id="ARBA00022448"/>
    </source>
</evidence>
<dbReference type="OrthoDB" id="9814265at2"/>
<evidence type="ECO:0000259" key="10">
    <source>
        <dbReference type="Pfam" id="PF04290"/>
    </source>
</evidence>
<name>A0A1M5R5F4_9FIRM</name>
<gene>
    <name evidence="11" type="ORF">SAMN02745245_00816</name>
</gene>
<dbReference type="GO" id="GO:0015740">
    <property type="term" value="P:C4-dicarboxylate transport"/>
    <property type="evidence" value="ECO:0007669"/>
    <property type="project" value="TreeGrafter"/>
</dbReference>
<comment type="similarity">
    <text evidence="8">Belongs to the TRAP transporter small permease family.</text>
</comment>
<dbReference type="AlphaFoldDB" id="A0A1M5R5F4"/>
<dbReference type="Proteomes" id="UP000184032">
    <property type="component" value="Unassembled WGS sequence"/>
</dbReference>
<keyword evidence="5 9" id="KW-0812">Transmembrane</keyword>
<keyword evidence="6 9" id="KW-1133">Transmembrane helix</keyword>
<evidence type="ECO:0000256" key="8">
    <source>
        <dbReference type="ARBA" id="ARBA00038436"/>
    </source>
</evidence>
<evidence type="ECO:0000256" key="3">
    <source>
        <dbReference type="ARBA" id="ARBA00022475"/>
    </source>
</evidence>
<feature type="domain" description="Tripartite ATP-independent periplasmic transporters DctQ component" evidence="10">
    <location>
        <begin position="21"/>
        <end position="140"/>
    </location>
</feature>
<dbReference type="EMBL" id="FQXI01000004">
    <property type="protein sequence ID" value="SHH21209.1"/>
    <property type="molecule type" value="Genomic_DNA"/>
</dbReference>
<feature type="transmembrane region" description="Helical" evidence="9">
    <location>
        <begin position="7"/>
        <end position="31"/>
    </location>
</feature>
<dbReference type="STRING" id="1120995.SAMN02745245_00816"/>
<feature type="transmembrane region" description="Helical" evidence="9">
    <location>
        <begin position="123"/>
        <end position="143"/>
    </location>
</feature>
<evidence type="ECO:0000256" key="9">
    <source>
        <dbReference type="SAM" id="Phobius"/>
    </source>
</evidence>
<keyword evidence="2" id="KW-0813">Transport</keyword>
<evidence type="ECO:0000256" key="4">
    <source>
        <dbReference type="ARBA" id="ARBA00022519"/>
    </source>
</evidence>
<reference evidence="11 12" key="1">
    <citation type="submission" date="2016-11" db="EMBL/GenBank/DDBJ databases">
        <authorList>
            <person name="Jaros S."/>
            <person name="Januszkiewicz K."/>
            <person name="Wedrychowicz H."/>
        </authorList>
    </citation>
    <scope>NUCLEOTIDE SEQUENCE [LARGE SCALE GENOMIC DNA]</scope>
    <source>
        <strain evidence="11 12">DSM 21120</strain>
    </source>
</reference>
<dbReference type="RefSeq" id="WP_073184005.1">
    <property type="nucleotide sequence ID" value="NZ_FQXI01000004.1"/>
</dbReference>
<keyword evidence="7 9" id="KW-0472">Membrane</keyword>
<evidence type="ECO:0000256" key="7">
    <source>
        <dbReference type="ARBA" id="ARBA00023136"/>
    </source>
</evidence>
<keyword evidence="3" id="KW-1003">Cell membrane</keyword>
<dbReference type="GO" id="GO:0022857">
    <property type="term" value="F:transmembrane transporter activity"/>
    <property type="evidence" value="ECO:0007669"/>
    <property type="project" value="TreeGrafter"/>
</dbReference>
<dbReference type="Pfam" id="PF04290">
    <property type="entry name" value="DctQ"/>
    <property type="match status" value="1"/>
</dbReference>
<dbReference type="PANTHER" id="PTHR35011">
    <property type="entry name" value="2,3-DIKETO-L-GULONATE TRAP TRANSPORTER SMALL PERMEASE PROTEIN YIAM"/>
    <property type="match status" value="1"/>
</dbReference>
<dbReference type="InterPro" id="IPR007387">
    <property type="entry name" value="TRAP_DctQ"/>
</dbReference>
<accession>A0A1M5R5F4</accession>
<evidence type="ECO:0000256" key="5">
    <source>
        <dbReference type="ARBA" id="ARBA00022692"/>
    </source>
</evidence>
<evidence type="ECO:0000256" key="1">
    <source>
        <dbReference type="ARBA" id="ARBA00004429"/>
    </source>
</evidence>
<organism evidence="11 12">
    <name type="scientific">Anaerosphaera aminiphila DSM 21120</name>
    <dbReference type="NCBI Taxonomy" id="1120995"/>
    <lineage>
        <taxon>Bacteria</taxon>
        <taxon>Bacillati</taxon>
        <taxon>Bacillota</taxon>
        <taxon>Tissierellia</taxon>
        <taxon>Tissierellales</taxon>
        <taxon>Peptoniphilaceae</taxon>
        <taxon>Anaerosphaera</taxon>
    </lineage>
</organism>
<keyword evidence="4" id="KW-0997">Cell inner membrane</keyword>
<sequence>MKILEKILKFAMIISTAVLGIVTFLQVVMRFLFNNPVAWGQDVIRLSFVYLVFLGAAYCLKTGDHLNIDIIFSFLSKKASMYLELLINIILLLFFIFLVYFGIKFTQTGSTQLAPYIGIPMTYYYMAIPISAVYLVLYDLEIIKNNVLNIRKESKED</sequence>
<dbReference type="PANTHER" id="PTHR35011:SF2">
    <property type="entry name" value="2,3-DIKETO-L-GULONATE TRAP TRANSPORTER SMALL PERMEASE PROTEIN YIAM"/>
    <property type="match status" value="1"/>
</dbReference>
<evidence type="ECO:0000313" key="11">
    <source>
        <dbReference type="EMBL" id="SHH21209.1"/>
    </source>
</evidence>
<evidence type="ECO:0000313" key="12">
    <source>
        <dbReference type="Proteomes" id="UP000184032"/>
    </source>
</evidence>
<feature type="transmembrane region" description="Helical" evidence="9">
    <location>
        <begin position="43"/>
        <end position="60"/>
    </location>
</feature>
<evidence type="ECO:0000256" key="6">
    <source>
        <dbReference type="ARBA" id="ARBA00022989"/>
    </source>
</evidence>
<dbReference type="GO" id="GO:0005886">
    <property type="term" value="C:plasma membrane"/>
    <property type="evidence" value="ECO:0007669"/>
    <property type="project" value="UniProtKB-SubCell"/>
</dbReference>
<comment type="subcellular location">
    <subcellularLocation>
        <location evidence="1">Cell inner membrane</location>
        <topology evidence="1">Multi-pass membrane protein</topology>
    </subcellularLocation>
</comment>
<keyword evidence="12" id="KW-1185">Reference proteome</keyword>
<feature type="transmembrane region" description="Helical" evidence="9">
    <location>
        <begin position="81"/>
        <end position="103"/>
    </location>
</feature>
<protein>
    <submittedName>
        <fullName evidence="11">TRAP-type C4-dicarboxylate transport system, small permease component</fullName>
    </submittedName>
</protein>
<proteinExistence type="inferred from homology"/>
<dbReference type="InterPro" id="IPR055348">
    <property type="entry name" value="DctQ"/>
</dbReference>